<evidence type="ECO:0000256" key="1">
    <source>
        <dbReference type="SAM" id="MobiDB-lite"/>
    </source>
</evidence>
<organism evidence="3 4">
    <name type="scientific">Corynebacterium hindlerae</name>
    <dbReference type="NCBI Taxonomy" id="699041"/>
    <lineage>
        <taxon>Bacteria</taxon>
        <taxon>Bacillati</taxon>
        <taxon>Actinomycetota</taxon>
        <taxon>Actinomycetes</taxon>
        <taxon>Mycobacteriales</taxon>
        <taxon>Corynebacteriaceae</taxon>
        <taxon>Corynebacterium</taxon>
    </lineage>
</organism>
<proteinExistence type="predicted"/>
<evidence type="ECO:0000313" key="3">
    <source>
        <dbReference type="EMBL" id="QMV84604.1"/>
    </source>
</evidence>
<feature type="transmembrane region" description="Helical" evidence="2">
    <location>
        <begin position="16"/>
        <end position="34"/>
    </location>
</feature>
<gene>
    <name evidence="3" type="ORF">HW450_09580</name>
</gene>
<dbReference type="Proteomes" id="UP000515570">
    <property type="component" value="Chromosome"/>
</dbReference>
<keyword evidence="4" id="KW-1185">Reference proteome</keyword>
<reference evidence="3 4" key="1">
    <citation type="submission" date="2020-07" db="EMBL/GenBank/DDBJ databases">
        <title>non toxigenic Corynebacterium sp. nov from a clinical source.</title>
        <authorList>
            <person name="Bernier A.-M."/>
            <person name="Bernard K."/>
        </authorList>
    </citation>
    <scope>NUCLEOTIDE SEQUENCE [LARGE SCALE GENOMIC DNA]</scope>
    <source>
        <strain evidence="4">NML 93-0612</strain>
    </source>
</reference>
<evidence type="ECO:0000313" key="4">
    <source>
        <dbReference type="Proteomes" id="UP000515570"/>
    </source>
</evidence>
<sequence>MTQKQLPEIIYIRRRVAAIFIVLVVVALAIWLMVSMGGDKEPTPVAEPTSTSAFTRDVTPTAIPETSSAAATSPAATEAATDTATPTPEPKKSCSLEDLVITANADKPSYGPDERPKFYLSVKNPTAADCKIDLRKDGLRFEVYDLATNQLLWADTDCNPSEDTSERTFPAGEERHYEAVWSRTTSAPNQCNARQPVPAGSYFLHTLVGDNNSEAFTFNLG</sequence>
<accession>A0A7G5FDB3</accession>
<feature type="compositionally biased region" description="Low complexity" evidence="1">
    <location>
        <begin position="65"/>
        <end position="86"/>
    </location>
</feature>
<feature type="region of interest" description="Disordered" evidence="1">
    <location>
        <begin position="65"/>
        <end position="94"/>
    </location>
</feature>
<dbReference type="EMBL" id="CP059833">
    <property type="protein sequence ID" value="QMV84604.1"/>
    <property type="molecule type" value="Genomic_DNA"/>
</dbReference>
<dbReference type="AlphaFoldDB" id="A0A7G5FDB3"/>
<keyword evidence="2" id="KW-1133">Transmembrane helix</keyword>
<keyword evidence="2" id="KW-0812">Transmembrane</keyword>
<dbReference type="RefSeq" id="WP_182385412.1">
    <property type="nucleotide sequence ID" value="NZ_CP059833.1"/>
</dbReference>
<evidence type="ECO:0000256" key="2">
    <source>
        <dbReference type="SAM" id="Phobius"/>
    </source>
</evidence>
<keyword evidence="2" id="KW-0472">Membrane</keyword>
<name>A0A7G5FDB3_9CORY</name>
<protein>
    <submittedName>
        <fullName evidence="3">Uncharacterized protein</fullName>
    </submittedName>
</protein>